<dbReference type="Pfam" id="PF00144">
    <property type="entry name" value="Beta-lactamase"/>
    <property type="match status" value="1"/>
</dbReference>
<evidence type="ECO:0000313" key="4">
    <source>
        <dbReference type="Proteomes" id="UP000198034"/>
    </source>
</evidence>
<evidence type="ECO:0000256" key="1">
    <source>
        <dbReference type="SAM" id="SignalP"/>
    </source>
</evidence>
<feature type="domain" description="Beta-lactamase-related" evidence="2">
    <location>
        <begin position="43"/>
        <end position="340"/>
    </location>
</feature>
<dbReference type="PANTHER" id="PTHR46825">
    <property type="entry name" value="D-ALANYL-D-ALANINE-CARBOXYPEPTIDASE/ENDOPEPTIDASE AMPH"/>
    <property type="match status" value="1"/>
</dbReference>
<name>A0A246GE49_9FLAO</name>
<keyword evidence="3" id="KW-0378">Hydrolase</keyword>
<gene>
    <name evidence="3" type="ORF">BWK62_04890</name>
</gene>
<dbReference type="InterPro" id="IPR012338">
    <property type="entry name" value="Beta-lactam/transpept-like"/>
</dbReference>
<dbReference type="OrthoDB" id="9793489at2"/>
<dbReference type="SUPFAM" id="SSF56601">
    <property type="entry name" value="beta-lactamase/transpeptidase-like"/>
    <property type="match status" value="1"/>
</dbReference>
<dbReference type="PANTHER" id="PTHR46825:SF9">
    <property type="entry name" value="BETA-LACTAMASE-RELATED DOMAIN-CONTAINING PROTEIN"/>
    <property type="match status" value="1"/>
</dbReference>
<reference evidence="3 4" key="1">
    <citation type="journal article" date="2017" name="Infect. Genet. Evol.">
        <title>Comparative genome analysis of fish pathogen Flavobacterium columnare reveals extensive sequence diversity within the species.</title>
        <authorList>
            <person name="Kayansamruaj P."/>
            <person name="Dong H.T."/>
            <person name="Hirono I."/>
            <person name="Kondo H."/>
            <person name="Senapin S."/>
            <person name="Rodkhum C."/>
        </authorList>
    </citation>
    <scope>NUCLEOTIDE SEQUENCE [LARGE SCALE GENOMIC DNA]</scope>
    <source>
        <strain evidence="3 4">1214</strain>
    </source>
</reference>
<dbReference type="Gene3D" id="3.40.710.10">
    <property type="entry name" value="DD-peptidase/beta-lactamase superfamily"/>
    <property type="match status" value="1"/>
</dbReference>
<keyword evidence="1" id="KW-0732">Signal</keyword>
<accession>A0A246GE49</accession>
<proteinExistence type="predicted"/>
<evidence type="ECO:0000259" key="2">
    <source>
        <dbReference type="Pfam" id="PF00144"/>
    </source>
</evidence>
<evidence type="ECO:0000313" key="3">
    <source>
        <dbReference type="EMBL" id="OWP78657.1"/>
    </source>
</evidence>
<sequence length="359" mass="40951">MKINQIIKGILLLVISFLFSSSLHAQNLESKIDKIILKDFNDTNGPGGVFLVSQHGKSIYHKAFGKSNLELDTNLTTDNVFQIGSITKQFTAISILILEEQHKLNTQDPISKYITDYPNGNQITIHHLLTHTSGIRDLTKIKTLKDLSQKEMTPEMLVQFFKNERIDFNPGEKFDYNNSGYVILGFIIEKISGKSYKDFIQQNLFDKIGMTQSFYANDKQIIKKRALGYHKKETGYTNKTNISYSIPLSSGALMSTTNDMLKWQNALRDTILLSKKNNDKAFQKYKLNNGQIIDYGYGWHIKEINGFPTREHGGSIFGYKSMAIYFPTEDLYIVGFSNCDCHSPTQTIKDIAHLLTEKR</sequence>
<feature type="chain" id="PRO_5012896533" evidence="1">
    <location>
        <begin position="26"/>
        <end position="359"/>
    </location>
</feature>
<protein>
    <submittedName>
        <fullName evidence="3">Serine hydrolase</fullName>
    </submittedName>
</protein>
<dbReference type="AlphaFoldDB" id="A0A246GE49"/>
<dbReference type="InterPro" id="IPR001466">
    <property type="entry name" value="Beta-lactam-related"/>
</dbReference>
<dbReference type="Proteomes" id="UP000198034">
    <property type="component" value="Unassembled WGS sequence"/>
</dbReference>
<dbReference type="InterPro" id="IPR050491">
    <property type="entry name" value="AmpC-like"/>
</dbReference>
<dbReference type="EMBL" id="MTCY01000009">
    <property type="protein sequence ID" value="OWP78657.1"/>
    <property type="molecule type" value="Genomic_DNA"/>
</dbReference>
<comment type="caution">
    <text evidence="3">The sequence shown here is derived from an EMBL/GenBank/DDBJ whole genome shotgun (WGS) entry which is preliminary data.</text>
</comment>
<feature type="signal peptide" evidence="1">
    <location>
        <begin position="1"/>
        <end position="25"/>
    </location>
</feature>
<organism evidence="3 4">
    <name type="scientific">Flavobacterium columnare</name>
    <dbReference type="NCBI Taxonomy" id="996"/>
    <lineage>
        <taxon>Bacteria</taxon>
        <taxon>Pseudomonadati</taxon>
        <taxon>Bacteroidota</taxon>
        <taxon>Flavobacteriia</taxon>
        <taxon>Flavobacteriales</taxon>
        <taxon>Flavobacteriaceae</taxon>
        <taxon>Flavobacterium</taxon>
    </lineage>
</organism>
<dbReference type="GO" id="GO:0016787">
    <property type="term" value="F:hydrolase activity"/>
    <property type="evidence" value="ECO:0007669"/>
    <property type="project" value="UniProtKB-KW"/>
</dbReference>